<evidence type="ECO:0000256" key="2">
    <source>
        <dbReference type="SAM" id="Phobius"/>
    </source>
</evidence>
<comment type="caution">
    <text evidence="3">The sequence shown here is derived from an EMBL/GenBank/DDBJ whole genome shotgun (WGS) entry which is preliminary data.</text>
</comment>
<name>A0ABP5CA03_9PSEU</name>
<sequence length="110" mass="11370">MVNPVAGTISAFIARWTAVVGLLVLGARTEGAPRGFGCPEGHRDGVCERGPPRSESGIRGAERHFSHSRGRVAMVADAPKVIFGALRSLNVTFGASRLAATDRVAGSGEG</sequence>
<reference evidence="4" key="1">
    <citation type="journal article" date="2019" name="Int. J. Syst. Evol. Microbiol.">
        <title>The Global Catalogue of Microorganisms (GCM) 10K type strain sequencing project: providing services to taxonomists for standard genome sequencing and annotation.</title>
        <authorList>
            <consortium name="The Broad Institute Genomics Platform"/>
            <consortium name="The Broad Institute Genome Sequencing Center for Infectious Disease"/>
            <person name="Wu L."/>
            <person name="Ma J."/>
        </authorList>
    </citation>
    <scope>NUCLEOTIDE SEQUENCE [LARGE SCALE GENOMIC DNA]</scope>
    <source>
        <strain evidence="4">JCM 14545</strain>
    </source>
</reference>
<protein>
    <submittedName>
        <fullName evidence="3">Uncharacterized protein</fullName>
    </submittedName>
</protein>
<feature type="compositionally biased region" description="Basic and acidic residues" evidence="1">
    <location>
        <begin position="40"/>
        <end position="52"/>
    </location>
</feature>
<evidence type="ECO:0000313" key="4">
    <source>
        <dbReference type="Proteomes" id="UP001501116"/>
    </source>
</evidence>
<organism evidence="3 4">
    <name type="scientific">Amycolatopsis minnesotensis</name>
    <dbReference type="NCBI Taxonomy" id="337894"/>
    <lineage>
        <taxon>Bacteria</taxon>
        <taxon>Bacillati</taxon>
        <taxon>Actinomycetota</taxon>
        <taxon>Actinomycetes</taxon>
        <taxon>Pseudonocardiales</taxon>
        <taxon>Pseudonocardiaceae</taxon>
        <taxon>Amycolatopsis</taxon>
    </lineage>
</organism>
<evidence type="ECO:0000256" key="1">
    <source>
        <dbReference type="SAM" id="MobiDB-lite"/>
    </source>
</evidence>
<keyword evidence="2" id="KW-0812">Transmembrane</keyword>
<accession>A0ABP5CA03</accession>
<keyword evidence="4" id="KW-1185">Reference proteome</keyword>
<feature type="transmembrane region" description="Helical" evidence="2">
    <location>
        <begin position="6"/>
        <end position="25"/>
    </location>
</feature>
<dbReference type="Proteomes" id="UP001501116">
    <property type="component" value="Unassembled WGS sequence"/>
</dbReference>
<gene>
    <name evidence="3" type="ORF">GCM10009754_33300</name>
</gene>
<proteinExistence type="predicted"/>
<evidence type="ECO:0000313" key="3">
    <source>
        <dbReference type="EMBL" id="GAA1960093.1"/>
    </source>
</evidence>
<dbReference type="EMBL" id="BAAANN010000012">
    <property type="protein sequence ID" value="GAA1960093.1"/>
    <property type="molecule type" value="Genomic_DNA"/>
</dbReference>
<keyword evidence="2" id="KW-0472">Membrane</keyword>
<keyword evidence="2" id="KW-1133">Transmembrane helix</keyword>
<feature type="region of interest" description="Disordered" evidence="1">
    <location>
        <begin position="40"/>
        <end position="62"/>
    </location>
</feature>